<evidence type="ECO:0000313" key="1">
    <source>
        <dbReference type="EMBL" id="QOT82206.1"/>
    </source>
</evidence>
<sequence>MDKPNNEFTISEGCEYLTVKAEKATHIIPVLEVKGIRAERAAGSHIYWWQLVIDTSQGRVVLKAFGGSRADADEKGREEVDKAAKELADRLYAR</sequence>
<organism evidence="1 2">
    <name type="scientific">Cupriavidus basilensis</name>
    <dbReference type="NCBI Taxonomy" id="68895"/>
    <lineage>
        <taxon>Bacteria</taxon>
        <taxon>Pseudomonadati</taxon>
        <taxon>Pseudomonadota</taxon>
        <taxon>Betaproteobacteria</taxon>
        <taxon>Burkholderiales</taxon>
        <taxon>Burkholderiaceae</taxon>
        <taxon>Cupriavidus</taxon>
    </lineage>
</organism>
<accession>A0A643FSI9</accession>
<gene>
    <name evidence="1" type="ORF">F7R26_039535</name>
</gene>
<name>A0A643FSI9_9BURK</name>
<reference evidence="1 2" key="1">
    <citation type="submission" date="2020-10" db="EMBL/GenBank/DDBJ databases">
        <title>Complete genome sequence of Cupriavidus basilensis CCUG 49340T.</title>
        <authorList>
            <person name="Salva-Serra F."/>
            <person name="Donoso R.A."/>
            <person name="Cho K.H."/>
            <person name="Yoo J.A."/>
            <person name="Lee K."/>
            <person name="Yoon S.-H."/>
            <person name="Perez-Pantoja D."/>
            <person name="Moore E.R.B."/>
        </authorList>
    </citation>
    <scope>NUCLEOTIDE SEQUENCE [LARGE SCALE GENOMIC DNA]</scope>
    <source>
        <strain evidence="2">CCUG 49340</strain>
        <plasmid evidence="1 2">pRK1-3</plasmid>
    </source>
</reference>
<protein>
    <submittedName>
        <fullName evidence="1">Uncharacterized protein</fullName>
    </submittedName>
</protein>
<dbReference type="RefSeq" id="WP_150986906.1">
    <property type="nucleotide sequence ID" value="NZ_CP062807.1"/>
</dbReference>
<dbReference type="AlphaFoldDB" id="A0A643FSI9"/>
<proteinExistence type="predicted"/>
<keyword evidence="1" id="KW-0614">Plasmid</keyword>
<dbReference type="Proteomes" id="UP000397656">
    <property type="component" value="Plasmid pRK1-3"/>
</dbReference>
<dbReference type="EMBL" id="CP062807">
    <property type="protein sequence ID" value="QOT82206.1"/>
    <property type="molecule type" value="Genomic_DNA"/>
</dbReference>
<evidence type="ECO:0000313" key="2">
    <source>
        <dbReference type="Proteomes" id="UP000397656"/>
    </source>
</evidence>
<geneLocation type="plasmid" evidence="1 2">
    <name>pRK1-3</name>
</geneLocation>
<dbReference type="GeneID" id="98407066"/>